<evidence type="ECO:0000256" key="1">
    <source>
        <dbReference type="SAM" id="MobiDB-lite"/>
    </source>
</evidence>
<dbReference type="STRING" id="7244.B4MEU6"/>
<protein>
    <submittedName>
        <fullName evidence="2">Uncharacterized protein</fullName>
    </submittedName>
</protein>
<dbReference type="PhylomeDB" id="B4MEU6"/>
<evidence type="ECO:0000313" key="3">
    <source>
        <dbReference type="Proteomes" id="UP000008792"/>
    </source>
</evidence>
<dbReference type="KEGG" id="dvi:6636107"/>
<accession>B4MEU6</accession>
<dbReference type="eggNOG" id="KOG1860">
    <property type="taxonomic scope" value="Eukaryota"/>
</dbReference>
<sequence length="571" mass="65008">MNNLPGLGSLRMLPINGALNRCQIWQRALSKTINSQNSSEGPVSAILSTYRSVRCRLMRKMSVAMIRRRSSLNFLEKKPIDAQSVANAGHARLPVTMRHYPKTLTQKRSSIGIEPPMMMPTSNVWASLHAQRSFATMSDRLDRAKATKRPKTLTERPVVPILELINPEEATKLKGIETGDAAHISILRSSKLTKESPPLPVPRLAGPTQKLLPNSGKVLPTKDSVRPMVPILRFFENKDHLDGTETFRSISTGPKPKEQRRLAPFLPLRCEADSVAKRREAQKDFALRRSSSVQYLMAKHPLMHKLRPPTLSILKSNELSQNVETFETRLRALRTAQPLKLKVPSPADIERLTITQKYRGFKLPRQPQVQNTFPRMGKKYGPKQSFRSATVVLPSIKAYRMTLPKKIIRNKKPRYQKPAQKLQPTKSIDMNETTTKTKKSQMMLIHNKRPERENLNDLLGDLLDKKKPSTPQLTESISFHKIAPLFKLVTTSVEGRSNLHNRRFEKQLESPQLYRHPIIRNINQSPSVNRRAIFMGQSAAYRAKAILENKLNILLRADQEEDDEEEDEDAN</sequence>
<gene>
    <name evidence="2" type="primary">Dvir\GJ14705</name>
    <name evidence="2" type="ORF">Dvir_GJ14705</name>
</gene>
<dbReference type="OMA" id="KMSVAMI"/>
<name>B4MEU6_DROVI</name>
<feature type="region of interest" description="Disordered" evidence="1">
    <location>
        <begin position="193"/>
        <end position="219"/>
    </location>
</feature>
<dbReference type="InParanoid" id="B4MEU6"/>
<keyword evidence="3" id="KW-1185">Reference proteome</keyword>
<dbReference type="HOGENOM" id="CLU_536673_0_0_1"/>
<reference evidence="2 3" key="1">
    <citation type="journal article" date="2007" name="Nature">
        <title>Evolution of genes and genomes on the Drosophila phylogeny.</title>
        <authorList>
            <consortium name="Drosophila 12 Genomes Consortium"/>
            <person name="Clark A.G."/>
            <person name="Eisen M.B."/>
            <person name="Smith D.R."/>
            <person name="Bergman C.M."/>
            <person name="Oliver B."/>
            <person name="Markow T.A."/>
            <person name="Kaufman T.C."/>
            <person name="Kellis M."/>
            <person name="Gelbart W."/>
            <person name="Iyer V.N."/>
            <person name="Pollard D.A."/>
            <person name="Sackton T.B."/>
            <person name="Larracuente A.M."/>
            <person name="Singh N.D."/>
            <person name="Abad J.P."/>
            <person name="Abt D.N."/>
            <person name="Adryan B."/>
            <person name="Aguade M."/>
            <person name="Akashi H."/>
            <person name="Anderson W.W."/>
            <person name="Aquadro C.F."/>
            <person name="Ardell D.H."/>
            <person name="Arguello R."/>
            <person name="Artieri C.G."/>
            <person name="Barbash D.A."/>
            <person name="Barker D."/>
            <person name="Barsanti P."/>
            <person name="Batterham P."/>
            <person name="Batzoglou S."/>
            <person name="Begun D."/>
            <person name="Bhutkar A."/>
            <person name="Blanco E."/>
            <person name="Bosak S.A."/>
            <person name="Bradley R.K."/>
            <person name="Brand A.D."/>
            <person name="Brent M.R."/>
            <person name="Brooks A.N."/>
            <person name="Brown R.H."/>
            <person name="Butlin R.K."/>
            <person name="Caggese C."/>
            <person name="Calvi B.R."/>
            <person name="Bernardo de Carvalho A."/>
            <person name="Caspi A."/>
            <person name="Castrezana S."/>
            <person name="Celniker S.E."/>
            <person name="Chang J.L."/>
            <person name="Chapple C."/>
            <person name="Chatterji S."/>
            <person name="Chinwalla A."/>
            <person name="Civetta A."/>
            <person name="Clifton S.W."/>
            <person name="Comeron J.M."/>
            <person name="Costello J.C."/>
            <person name="Coyne J.A."/>
            <person name="Daub J."/>
            <person name="David R.G."/>
            <person name="Delcher A.L."/>
            <person name="Delehaunty K."/>
            <person name="Do C.B."/>
            <person name="Ebling H."/>
            <person name="Edwards K."/>
            <person name="Eickbush T."/>
            <person name="Evans J.D."/>
            <person name="Filipski A."/>
            <person name="Findeiss S."/>
            <person name="Freyhult E."/>
            <person name="Fulton L."/>
            <person name="Fulton R."/>
            <person name="Garcia A.C."/>
            <person name="Gardiner A."/>
            <person name="Garfield D.A."/>
            <person name="Garvin B.E."/>
            <person name="Gibson G."/>
            <person name="Gilbert D."/>
            <person name="Gnerre S."/>
            <person name="Godfrey J."/>
            <person name="Good R."/>
            <person name="Gotea V."/>
            <person name="Gravely B."/>
            <person name="Greenberg A.J."/>
            <person name="Griffiths-Jones S."/>
            <person name="Gross S."/>
            <person name="Guigo R."/>
            <person name="Gustafson E.A."/>
            <person name="Haerty W."/>
            <person name="Hahn M.W."/>
            <person name="Halligan D.L."/>
            <person name="Halpern A.L."/>
            <person name="Halter G.M."/>
            <person name="Han M.V."/>
            <person name="Heger A."/>
            <person name="Hillier L."/>
            <person name="Hinrichs A.S."/>
            <person name="Holmes I."/>
            <person name="Hoskins R.A."/>
            <person name="Hubisz M.J."/>
            <person name="Hultmark D."/>
            <person name="Huntley M.A."/>
            <person name="Jaffe D.B."/>
            <person name="Jagadeeshan S."/>
            <person name="Jeck W.R."/>
            <person name="Johnson J."/>
            <person name="Jones C.D."/>
            <person name="Jordan W.C."/>
            <person name="Karpen G.H."/>
            <person name="Kataoka E."/>
            <person name="Keightley P.D."/>
            <person name="Kheradpour P."/>
            <person name="Kirkness E.F."/>
            <person name="Koerich L.B."/>
            <person name="Kristiansen K."/>
            <person name="Kudrna D."/>
            <person name="Kulathinal R.J."/>
            <person name="Kumar S."/>
            <person name="Kwok R."/>
            <person name="Lander E."/>
            <person name="Langley C.H."/>
            <person name="Lapoint R."/>
            <person name="Lazzaro B.P."/>
            <person name="Lee S.J."/>
            <person name="Levesque L."/>
            <person name="Li R."/>
            <person name="Lin C.F."/>
            <person name="Lin M.F."/>
            <person name="Lindblad-Toh K."/>
            <person name="Llopart A."/>
            <person name="Long M."/>
            <person name="Low L."/>
            <person name="Lozovsky E."/>
            <person name="Lu J."/>
            <person name="Luo M."/>
            <person name="Machado C.A."/>
            <person name="Makalowski W."/>
            <person name="Marzo M."/>
            <person name="Matsuda M."/>
            <person name="Matzkin L."/>
            <person name="McAllister B."/>
            <person name="McBride C.S."/>
            <person name="McKernan B."/>
            <person name="McKernan K."/>
            <person name="Mendez-Lago M."/>
            <person name="Minx P."/>
            <person name="Mollenhauer M.U."/>
            <person name="Montooth K."/>
            <person name="Mount S.M."/>
            <person name="Mu X."/>
            <person name="Myers E."/>
            <person name="Negre B."/>
            <person name="Newfeld S."/>
            <person name="Nielsen R."/>
            <person name="Noor M.A."/>
            <person name="O'Grady P."/>
            <person name="Pachter L."/>
            <person name="Papaceit M."/>
            <person name="Parisi M.J."/>
            <person name="Parisi M."/>
            <person name="Parts L."/>
            <person name="Pedersen J.S."/>
            <person name="Pesole G."/>
            <person name="Phillippy A.M."/>
            <person name="Ponting C.P."/>
            <person name="Pop M."/>
            <person name="Porcelli D."/>
            <person name="Powell J.R."/>
            <person name="Prohaska S."/>
            <person name="Pruitt K."/>
            <person name="Puig M."/>
            <person name="Quesneville H."/>
            <person name="Ram K.R."/>
            <person name="Rand D."/>
            <person name="Rasmussen M.D."/>
            <person name="Reed L.K."/>
            <person name="Reenan R."/>
            <person name="Reily A."/>
            <person name="Remington K.A."/>
            <person name="Rieger T.T."/>
            <person name="Ritchie M.G."/>
            <person name="Robin C."/>
            <person name="Rogers Y.H."/>
            <person name="Rohde C."/>
            <person name="Rozas J."/>
            <person name="Rubenfield M.J."/>
            <person name="Ruiz A."/>
            <person name="Russo S."/>
            <person name="Salzberg S.L."/>
            <person name="Sanchez-Gracia A."/>
            <person name="Saranga D.J."/>
            <person name="Sato H."/>
            <person name="Schaeffer S.W."/>
            <person name="Schatz M.C."/>
            <person name="Schlenke T."/>
            <person name="Schwartz R."/>
            <person name="Segarra C."/>
            <person name="Singh R.S."/>
            <person name="Sirot L."/>
            <person name="Sirota M."/>
            <person name="Sisneros N.B."/>
            <person name="Smith C.D."/>
            <person name="Smith T.F."/>
            <person name="Spieth J."/>
            <person name="Stage D.E."/>
            <person name="Stark A."/>
            <person name="Stephan W."/>
            <person name="Strausberg R.L."/>
            <person name="Strempel S."/>
            <person name="Sturgill D."/>
            <person name="Sutton G."/>
            <person name="Sutton G.G."/>
            <person name="Tao W."/>
            <person name="Teichmann S."/>
            <person name="Tobari Y.N."/>
            <person name="Tomimura Y."/>
            <person name="Tsolas J.M."/>
            <person name="Valente V.L."/>
            <person name="Venter E."/>
            <person name="Venter J.C."/>
            <person name="Vicario S."/>
            <person name="Vieira F.G."/>
            <person name="Vilella A.J."/>
            <person name="Villasante A."/>
            <person name="Walenz B."/>
            <person name="Wang J."/>
            <person name="Wasserman M."/>
            <person name="Watts T."/>
            <person name="Wilson D."/>
            <person name="Wilson R.K."/>
            <person name="Wing R.A."/>
            <person name="Wolfner M.F."/>
            <person name="Wong A."/>
            <person name="Wong G.K."/>
            <person name="Wu C.I."/>
            <person name="Wu G."/>
            <person name="Yamamoto D."/>
            <person name="Yang H.P."/>
            <person name="Yang S.P."/>
            <person name="Yorke J.A."/>
            <person name="Yoshida K."/>
            <person name="Zdobnov E."/>
            <person name="Zhang P."/>
            <person name="Zhang Y."/>
            <person name="Zimin A.V."/>
            <person name="Baldwin J."/>
            <person name="Abdouelleil A."/>
            <person name="Abdulkadir J."/>
            <person name="Abebe A."/>
            <person name="Abera B."/>
            <person name="Abreu J."/>
            <person name="Acer S.C."/>
            <person name="Aftuck L."/>
            <person name="Alexander A."/>
            <person name="An P."/>
            <person name="Anderson E."/>
            <person name="Anderson S."/>
            <person name="Arachi H."/>
            <person name="Azer M."/>
            <person name="Bachantsang P."/>
            <person name="Barry A."/>
            <person name="Bayul T."/>
            <person name="Berlin A."/>
            <person name="Bessette D."/>
            <person name="Bloom T."/>
            <person name="Blye J."/>
            <person name="Boguslavskiy L."/>
            <person name="Bonnet C."/>
            <person name="Boukhgalter B."/>
            <person name="Bourzgui I."/>
            <person name="Brown A."/>
            <person name="Cahill P."/>
            <person name="Channer S."/>
            <person name="Cheshatsang Y."/>
            <person name="Chuda L."/>
            <person name="Citroen M."/>
            <person name="Collymore A."/>
            <person name="Cooke P."/>
            <person name="Costello M."/>
            <person name="D'Aco K."/>
            <person name="Daza R."/>
            <person name="De Haan G."/>
            <person name="DeGray S."/>
            <person name="DeMaso C."/>
            <person name="Dhargay N."/>
            <person name="Dooley K."/>
            <person name="Dooley E."/>
            <person name="Doricent M."/>
            <person name="Dorje P."/>
            <person name="Dorjee K."/>
            <person name="Dupes A."/>
            <person name="Elong R."/>
            <person name="Falk J."/>
            <person name="Farina A."/>
            <person name="Faro S."/>
            <person name="Ferguson D."/>
            <person name="Fisher S."/>
            <person name="Foley C.D."/>
            <person name="Franke A."/>
            <person name="Friedrich D."/>
            <person name="Gadbois L."/>
            <person name="Gearin G."/>
            <person name="Gearin C.R."/>
            <person name="Giannoukos G."/>
            <person name="Goode T."/>
            <person name="Graham J."/>
            <person name="Grandbois E."/>
            <person name="Grewal S."/>
            <person name="Gyaltsen K."/>
            <person name="Hafez N."/>
            <person name="Hagos B."/>
            <person name="Hall J."/>
            <person name="Henson C."/>
            <person name="Hollinger A."/>
            <person name="Honan T."/>
            <person name="Huard M.D."/>
            <person name="Hughes L."/>
            <person name="Hurhula B."/>
            <person name="Husby M.E."/>
            <person name="Kamat A."/>
            <person name="Kanga B."/>
            <person name="Kashin S."/>
            <person name="Khazanovich D."/>
            <person name="Kisner P."/>
            <person name="Lance K."/>
            <person name="Lara M."/>
            <person name="Lee W."/>
            <person name="Lennon N."/>
            <person name="Letendre F."/>
            <person name="LeVine R."/>
            <person name="Lipovsky A."/>
            <person name="Liu X."/>
            <person name="Liu J."/>
            <person name="Liu S."/>
            <person name="Lokyitsang T."/>
            <person name="Lokyitsang Y."/>
            <person name="Lubonja R."/>
            <person name="Lui A."/>
            <person name="MacDonald P."/>
            <person name="Magnisalis V."/>
            <person name="Maru K."/>
            <person name="Matthews C."/>
            <person name="McCusker W."/>
            <person name="McDonough S."/>
            <person name="Mehta T."/>
            <person name="Meldrim J."/>
            <person name="Meneus L."/>
            <person name="Mihai O."/>
            <person name="Mihalev A."/>
            <person name="Mihova T."/>
            <person name="Mittelman R."/>
            <person name="Mlenga V."/>
            <person name="Montmayeur A."/>
            <person name="Mulrain L."/>
            <person name="Navidi A."/>
            <person name="Naylor J."/>
            <person name="Negash T."/>
            <person name="Nguyen T."/>
            <person name="Nguyen N."/>
            <person name="Nicol R."/>
            <person name="Norbu C."/>
            <person name="Norbu N."/>
            <person name="Novod N."/>
            <person name="O'Neill B."/>
            <person name="Osman S."/>
            <person name="Markiewicz E."/>
            <person name="Oyono O.L."/>
            <person name="Patti C."/>
            <person name="Phunkhang P."/>
            <person name="Pierre F."/>
            <person name="Priest M."/>
            <person name="Raghuraman S."/>
            <person name="Rege F."/>
            <person name="Reyes R."/>
            <person name="Rise C."/>
            <person name="Rogov P."/>
            <person name="Ross K."/>
            <person name="Ryan E."/>
            <person name="Settipalli S."/>
            <person name="Shea T."/>
            <person name="Sherpa N."/>
            <person name="Shi L."/>
            <person name="Shih D."/>
            <person name="Sparrow T."/>
            <person name="Spaulding J."/>
            <person name="Stalker J."/>
            <person name="Stange-Thomann N."/>
            <person name="Stavropoulos S."/>
            <person name="Stone C."/>
            <person name="Strader C."/>
            <person name="Tesfaye S."/>
            <person name="Thomson T."/>
            <person name="Thoulutsang Y."/>
            <person name="Thoulutsang D."/>
            <person name="Topham K."/>
            <person name="Topping I."/>
            <person name="Tsamla T."/>
            <person name="Vassiliev H."/>
            <person name="Vo A."/>
            <person name="Wangchuk T."/>
            <person name="Wangdi T."/>
            <person name="Weiand M."/>
            <person name="Wilkinson J."/>
            <person name="Wilson A."/>
            <person name="Yadav S."/>
            <person name="Young G."/>
            <person name="Yu Q."/>
            <person name="Zembek L."/>
            <person name="Zhong D."/>
            <person name="Zimmer A."/>
            <person name="Zwirko Z."/>
            <person name="Jaffe D.B."/>
            <person name="Alvarez P."/>
            <person name="Brockman W."/>
            <person name="Butler J."/>
            <person name="Chin C."/>
            <person name="Gnerre S."/>
            <person name="Grabherr M."/>
            <person name="Kleber M."/>
            <person name="Mauceli E."/>
            <person name="MacCallum I."/>
        </authorList>
    </citation>
    <scope>NUCLEOTIDE SEQUENCE [LARGE SCALE GENOMIC DNA]</scope>
    <source>
        <strain evidence="3">Tucson 15010-1051.87</strain>
    </source>
</reference>
<dbReference type="AlphaFoldDB" id="B4MEU6"/>
<evidence type="ECO:0000313" key="2">
    <source>
        <dbReference type="EMBL" id="EDW63071.1"/>
    </source>
</evidence>
<dbReference type="OrthoDB" id="7847438at2759"/>
<organism evidence="2 3">
    <name type="scientific">Drosophila virilis</name>
    <name type="common">Fruit fly</name>
    <dbReference type="NCBI Taxonomy" id="7244"/>
    <lineage>
        <taxon>Eukaryota</taxon>
        <taxon>Metazoa</taxon>
        <taxon>Ecdysozoa</taxon>
        <taxon>Arthropoda</taxon>
        <taxon>Hexapoda</taxon>
        <taxon>Insecta</taxon>
        <taxon>Pterygota</taxon>
        <taxon>Neoptera</taxon>
        <taxon>Endopterygota</taxon>
        <taxon>Diptera</taxon>
        <taxon>Brachycera</taxon>
        <taxon>Muscomorpha</taxon>
        <taxon>Ephydroidea</taxon>
        <taxon>Drosophilidae</taxon>
        <taxon>Drosophila</taxon>
    </lineage>
</organism>
<proteinExistence type="predicted"/>
<dbReference type="EMBL" id="CH940664">
    <property type="protein sequence ID" value="EDW63071.1"/>
    <property type="molecule type" value="Genomic_DNA"/>
</dbReference>
<dbReference type="Proteomes" id="UP000008792">
    <property type="component" value="Unassembled WGS sequence"/>
</dbReference>